<reference evidence="8" key="2">
    <citation type="submission" date="2020-09" db="EMBL/GenBank/DDBJ databases">
        <authorList>
            <person name="Sun Q."/>
            <person name="Ohkuma M."/>
        </authorList>
    </citation>
    <scope>NUCLEOTIDE SEQUENCE</scope>
    <source>
        <strain evidence="8">JCM 3276</strain>
    </source>
</reference>
<dbReference type="SUPFAM" id="SSF46894">
    <property type="entry name" value="C-terminal effector domain of the bipartite response regulators"/>
    <property type="match status" value="1"/>
</dbReference>
<dbReference type="InterPro" id="IPR011990">
    <property type="entry name" value="TPR-like_helical_dom_sf"/>
</dbReference>
<keyword evidence="4" id="KW-0804">Transcription</keyword>
<dbReference type="Pfam" id="PF03704">
    <property type="entry name" value="BTAD"/>
    <property type="match status" value="1"/>
</dbReference>
<dbReference type="Proteomes" id="UP000660680">
    <property type="component" value="Unassembled WGS sequence"/>
</dbReference>
<evidence type="ECO:0000256" key="5">
    <source>
        <dbReference type="PROSITE-ProRule" id="PRU01091"/>
    </source>
</evidence>
<dbReference type="SMART" id="SM00862">
    <property type="entry name" value="Trans_reg_C"/>
    <property type="match status" value="1"/>
</dbReference>
<dbReference type="SUPFAM" id="SSF48452">
    <property type="entry name" value="TPR-like"/>
    <property type="match status" value="1"/>
</dbReference>
<evidence type="ECO:0000256" key="1">
    <source>
        <dbReference type="ARBA" id="ARBA00005820"/>
    </source>
</evidence>
<evidence type="ECO:0000256" key="4">
    <source>
        <dbReference type="ARBA" id="ARBA00023163"/>
    </source>
</evidence>
<dbReference type="PROSITE" id="PS51755">
    <property type="entry name" value="OMPR_PHOB"/>
    <property type="match status" value="1"/>
</dbReference>
<comment type="caution">
    <text evidence="8">The sequence shown here is derived from an EMBL/GenBank/DDBJ whole genome shotgun (WGS) entry which is preliminary data.</text>
</comment>
<dbReference type="InterPro" id="IPR051677">
    <property type="entry name" value="AfsR-DnrI-RedD_regulator"/>
</dbReference>
<keyword evidence="2" id="KW-0805">Transcription regulation</keyword>
<dbReference type="AlphaFoldDB" id="A0A918LH48"/>
<dbReference type="Gene3D" id="1.10.10.10">
    <property type="entry name" value="Winged helix-like DNA-binding domain superfamily/Winged helix DNA-binding domain"/>
    <property type="match status" value="1"/>
</dbReference>
<dbReference type="PANTHER" id="PTHR35807">
    <property type="entry name" value="TRANSCRIPTIONAL REGULATOR REDD-RELATED"/>
    <property type="match status" value="1"/>
</dbReference>
<evidence type="ECO:0000256" key="3">
    <source>
        <dbReference type="ARBA" id="ARBA00023125"/>
    </source>
</evidence>
<keyword evidence="3 5" id="KW-0238">DNA-binding</keyword>
<dbReference type="EMBL" id="BMRB01000004">
    <property type="protein sequence ID" value="GGS46701.1"/>
    <property type="molecule type" value="Genomic_DNA"/>
</dbReference>
<dbReference type="SMART" id="SM01043">
    <property type="entry name" value="BTAD"/>
    <property type="match status" value="1"/>
</dbReference>
<evidence type="ECO:0000259" key="7">
    <source>
        <dbReference type="PROSITE" id="PS51755"/>
    </source>
</evidence>
<organism evidence="8 9">
    <name type="scientific">Actinokineospora fastidiosa</name>
    <dbReference type="NCBI Taxonomy" id="1816"/>
    <lineage>
        <taxon>Bacteria</taxon>
        <taxon>Bacillati</taxon>
        <taxon>Actinomycetota</taxon>
        <taxon>Actinomycetes</taxon>
        <taxon>Pseudonocardiales</taxon>
        <taxon>Pseudonocardiaceae</taxon>
        <taxon>Actinokineospora</taxon>
    </lineage>
</organism>
<dbReference type="PANTHER" id="PTHR35807:SF1">
    <property type="entry name" value="TRANSCRIPTIONAL REGULATOR REDD"/>
    <property type="match status" value="1"/>
</dbReference>
<dbReference type="InterPro" id="IPR005158">
    <property type="entry name" value="BTAD"/>
</dbReference>
<dbReference type="Pfam" id="PF00486">
    <property type="entry name" value="Trans_reg_C"/>
    <property type="match status" value="1"/>
</dbReference>
<comment type="similarity">
    <text evidence="1">Belongs to the AfsR/DnrI/RedD regulatory family.</text>
</comment>
<dbReference type="GO" id="GO:0006355">
    <property type="term" value="P:regulation of DNA-templated transcription"/>
    <property type="evidence" value="ECO:0007669"/>
    <property type="project" value="InterPro"/>
</dbReference>
<feature type="DNA-binding region" description="OmpR/PhoB-type" evidence="5">
    <location>
        <begin position="1"/>
        <end position="98"/>
    </location>
</feature>
<name>A0A918LH48_9PSEU</name>
<dbReference type="GO" id="GO:0000160">
    <property type="term" value="P:phosphorelay signal transduction system"/>
    <property type="evidence" value="ECO:0007669"/>
    <property type="project" value="InterPro"/>
</dbReference>
<protein>
    <recommendedName>
        <fullName evidence="7">OmpR/PhoB-type domain-containing protein</fullName>
    </recommendedName>
</protein>
<proteinExistence type="inferred from homology"/>
<evidence type="ECO:0000256" key="2">
    <source>
        <dbReference type="ARBA" id="ARBA00023015"/>
    </source>
</evidence>
<dbReference type="GO" id="GO:0003677">
    <property type="term" value="F:DNA binding"/>
    <property type="evidence" value="ECO:0007669"/>
    <property type="project" value="UniProtKB-UniRule"/>
</dbReference>
<dbReference type="Gene3D" id="1.25.40.10">
    <property type="entry name" value="Tetratricopeptide repeat domain"/>
    <property type="match status" value="1"/>
</dbReference>
<dbReference type="FunFam" id="1.25.40.10:FF:000222">
    <property type="entry name" value="SARP family transcriptional regulator"/>
    <property type="match status" value="1"/>
</dbReference>
<evidence type="ECO:0000313" key="9">
    <source>
        <dbReference type="Proteomes" id="UP000660680"/>
    </source>
</evidence>
<dbReference type="InterPro" id="IPR036388">
    <property type="entry name" value="WH-like_DNA-bd_sf"/>
</dbReference>
<feature type="domain" description="OmpR/PhoB-type" evidence="7">
    <location>
        <begin position="1"/>
        <end position="98"/>
    </location>
</feature>
<sequence length="272" mass="30477">MRFKILGPMEVTHAGLVCTPTATKVRWTLAFLLLRANRIVDTASLIDELWGDHPPRSALTTMQTYIYQLRKIFSQVAARDDRSVPRILTRSPGYTLQLDDDVVDARVFERLLNQGRDLLDAGNPEDASRTLRAALELWSGPALADIPAGRLLEAHVTHFDELRIKALGLRIRADRQLGRAAELLPELRSLVSSHPLNEWFHGELIKALTATGRRGEALQAYQALRRILHDELGLEPSVAMRRLHQQLLSGDGPPAPTIPTQDRRRPAPSPVR</sequence>
<dbReference type="InterPro" id="IPR001867">
    <property type="entry name" value="OmpR/PhoB-type_DNA-bd"/>
</dbReference>
<gene>
    <name evidence="8" type="ORF">GCM10010171_47390</name>
</gene>
<accession>A0A918LH48</accession>
<feature type="region of interest" description="Disordered" evidence="6">
    <location>
        <begin position="247"/>
        <end position="272"/>
    </location>
</feature>
<keyword evidence="9" id="KW-1185">Reference proteome</keyword>
<evidence type="ECO:0000313" key="8">
    <source>
        <dbReference type="EMBL" id="GGS46701.1"/>
    </source>
</evidence>
<reference evidence="8" key="1">
    <citation type="journal article" date="2014" name="Int. J. Syst. Evol. Microbiol.">
        <title>Complete genome sequence of Corynebacterium casei LMG S-19264T (=DSM 44701T), isolated from a smear-ripened cheese.</title>
        <authorList>
            <consortium name="US DOE Joint Genome Institute (JGI-PGF)"/>
            <person name="Walter F."/>
            <person name="Albersmeier A."/>
            <person name="Kalinowski J."/>
            <person name="Ruckert C."/>
        </authorList>
    </citation>
    <scope>NUCLEOTIDE SEQUENCE</scope>
    <source>
        <strain evidence="8">JCM 3276</strain>
    </source>
</reference>
<evidence type="ECO:0000256" key="6">
    <source>
        <dbReference type="SAM" id="MobiDB-lite"/>
    </source>
</evidence>
<dbReference type="CDD" id="cd15831">
    <property type="entry name" value="BTAD"/>
    <property type="match status" value="1"/>
</dbReference>
<dbReference type="InterPro" id="IPR016032">
    <property type="entry name" value="Sig_transdc_resp-reg_C-effctor"/>
</dbReference>